<keyword evidence="5 6" id="KW-0238">DNA-binding</keyword>
<dbReference type="InterPro" id="IPR038441">
    <property type="entry name" value="THAP_Znf_sf"/>
</dbReference>
<dbReference type="InterPro" id="IPR027806">
    <property type="entry name" value="HARBI1_dom"/>
</dbReference>
<dbReference type="SMART" id="SM00692">
    <property type="entry name" value="DM3"/>
    <property type="match status" value="1"/>
</dbReference>
<dbReference type="Gene3D" id="6.20.210.20">
    <property type="entry name" value="THAP domain"/>
    <property type="match status" value="1"/>
</dbReference>
<keyword evidence="3 6" id="KW-0863">Zinc-finger</keyword>
<evidence type="ECO:0000259" key="7">
    <source>
        <dbReference type="PROSITE" id="PS50950"/>
    </source>
</evidence>
<dbReference type="Pfam" id="PF05485">
    <property type="entry name" value="THAP"/>
    <property type="match status" value="1"/>
</dbReference>
<organism evidence="8 9">
    <name type="scientific">Diabrotica virgifera virgifera</name>
    <name type="common">western corn rootworm</name>
    <dbReference type="NCBI Taxonomy" id="50390"/>
    <lineage>
        <taxon>Eukaryota</taxon>
        <taxon>Metazoa</taxon>
        <taxon>Ecdysozoa</taxon>
        <taxon>Arthropoda</taxon>
        <taxon>Hexapoda</taxon>
        <taxon>Insecta</taxon>
        <taxon>Pterygota</taxon>
        <taxon>Neoptera</taxon>
        <taxon>Endopterygota</taxon>
        <taxon>Coleoptera</taxon>
        <taxon>Polyphaga</taxon>
        <taxon>Cucujiformia</taxon>
        <taxon>Chrysomeloidea</taxon>
        <taxon>Chrysomelidae</taxon>
        <taxon>Galerucinae</taxon>
        <taxon>Diabroticina</taxon>
        <taxon>Diabroticites</taxon>
        <taxon>Diabrotica</taxon>
    </lineage>
</organism>
<keyword evidence="9" id="KW-1185">Reference proteome</keyword>
<feature type="domain" description="THAP-type" evidence="7">
    <location>
        <begin position="9"/>
        <end position="88"/>
    </location>
</feature>
<evidence type="ECO:0000256" key="4">
    <source>
        <dbReference type="ARBA" id="ARBA00022833"/>
    </source>
</evidence>
<accession>A0ABM5KAQ6</accession>
<dbReference type="SUPFAM" id="SSF57716">
    <property type="entry name" value="Glucocorticoid receptor-like (DNA-binding domain)"/>
    <property type="match status" value="1"/>
</dbReference>
<dbReference type="EnsemblMetazoa" id="XM_050651313.1">
    <property type="protein sequence ID" value="XP_050507270.1"/>
    <property type="gene ID" value="LOC126884951"/>
</dbReference>
<dbReference type="PANTHER" id="PTHR23080:SF141">
    <property type="entry name" value="TRANSPOSASE HELIX-TURN-HELIX DOMAIN-CONTAINING PROTEIN"/>
    <property type="match status" value="1"/>
</dbReference>
<name>A0ABM5KAQ6_DIAVI</name>
<dbReference type="PROSITE" id="PS50950">
    <property type="entry name" value="ZF_THAP"/>
    <property type="match status" value="1"/>
</dbReference>
<protein>
    <recommendedName>
        <fullName evidence="7">THAP-type domain-containing protein</fullName>
    </recommendedName>
</protein>
<comment type="cofactor">
    <cofactor evidence="1">
        <name>a divalent metal cation</name>
        <dbReference type="ChEBI" id="CHEBI:60240"/>
    </cofactor>
</comment>
<dbReference type="GeneID" id="126884951"/>
<dbReference type="SMART" id="SM00980">
    <property type="entry name" value="THAP"/>
    <property type="match status" value="1"/>
</dbReference>
<keyword evidence="4" id="KW-0862">Zinc</keyword>
<dbReference type="PANTHER" id="PTHR23080">
    <property type="entry name" value="THAP DOMAIN PROTEIN"/>
    <property type="match status" value="1"/>
</dbReference>
<proteinExistence type="predicted"/>
<sequence>MSALKYHKSNRYCSVPQCQSRSSEDISLFLFPKLKKLQKRWTDVLKIGKKVSPYMYVCSLHFLSSDLILPDVPTKRKRLKKNAIPSQNLPQSSVITKTNNPALAQIRMDRIQRRNMQREIMLESSARNHPSTSTMVPEPEQIPIELEEVDTKIIDADVARCCRCRLQCLTNDVEIQTTEMEFRLQNFSLLDLLSSNKLLNAFTGIPTFQLLNDIAKCVEVAEGFSYNSKIPVLHRVVLTMIKLKLNISFLCISAFFSLSNTGCRNYFKKTLISLKTVLQYVIRFPEKEEILGSLPKCFAKYKNTRVVLDCTEIVIEKFKCLKCRIRSYSHYKGNNTVKFLIGTTPSGMISVISKGYGGRTSDKAILVQSKLLEKCIPNEDALMVDKGFQIEAECAQHKIGLIRPPFLKKKAQLSHLEAVETASIAAARVHIERSIQRIKLFKVFKGPIGQNLLPYVDDMMVIVAAVVNLTNPILHEDKFIHSC</sequence>
<evidence type="ECO:0000256" key="6">
    <source>
        <dbReference type="PROSITE-ProRule" id="PRU00309"/>
    </source>
</evidence>
<evidence type="ECO:0000256" key="5">
    <source>
        <dbReference type="ARBA" id="ARBA00023125"/>
    </source>
</evidence>
<dbReference type="InterPro" id="IPR006612">
    <property type="entry name" value="THAP_Znf"/>
</dbReference>
<evidence type="ECO:0000256" key="2">
    <source>
        <dbReference type="ARBA" id="ARBA00022723"/>
    </source>
</evidence>
<dbReference type="Proteomes" id="UP001652700">
    <property type="component" value="Unplaced"/>
</dbReference>
<reference evidence="8" key="1">
    <citation type="submission" date="2025-05" db="UniProtKB">
        <authorList>
            <consortium name="EnsemblMetazoa"/>
        </authorList>
    </citation>
    <scope>IDENTIFICATION</scope>
</reference>
<dbReference type="Pfam" id="PF13359">
    <property type="entry name" value="DDE_Tnp_4"/>
    <property type="match status" value="1"/>
</dbReference>
<dbReference type="RefSeq" id="XP_050507270.1">
    <property type="nucleotide sequence ID" value="XM_050651313.1"/>
</dbReference>
<evidence type="ECO:0000256" key="1">
    <source>
        <dbReference type="ARBA" id="ARBA00001968"/>
    </source>
</evidence>
<keyword evidence="2" id="KW-0479">Metal-binding</keyword>
<evidence type="ECO:0000256" key="3">
    <source>
        <dbReference type="ARBA" id="ARBA00022771"/>
    </source>
</evidence>
<evidence type="ECO:0000313" key="9">
    <source>
        <dbReference type="Proteomes" id="UP001652700"/>
    </source>
</evidence>
<evidence type="ECO:0000313" key="8">
    <source>
        <dbReference type="EnsemblMetazoa" id="XP_050507270.1"/>
    </source>
</evidence>